<dbReference type="GO" id="GO:1902201">
    <property type="term" value="P:negative regulation of bacterial-type flagellum-dependent cell motility"/>
    <property type="evidence" value="ECO:0007669"/>
    <property type="project" value="TreeGrafter"/>
</dbReference>
<gene>
    <name evidence="3" type="ORF">GCM10008956_28020</name>
</gene>
<dbReference type="InterPro" id="IPR029787">
    <property type="entry name" value="Nucleotide_cyclase"/>
</dbReference>
<dbReference type="InterPro" id="IPR043128">
    <property type="entry name" value="Rev_trsase/Diguanyl_cyclase"/>
</dbReference>
<dbReference type="InterPro" id="IPR000160">
    <property type="entry name" value="GGDEF_dom"/>
</dbReference>
<dbReference type="SMART" id="SM00267">
    <property type="entry name" value="GGDEF"/>
    <property type="match status" value="1"/>
</dbReference>
<evidence type="ECO:0000313" key="4">
    <source>
        <dbReference type="Proteomes" id="UP000600547"/>
    </source>
</evidence>
<organism evidence="3 4">
    <name type="scientific">Deinococcus arenae</name>
    <dbReference type="NCBI Taxonomy" id="1452751"/>
    <lineage>
        <taxon>Bacteria</taxon>
        <taxon>Thermotogati</taxon>
        <taxon>Deinococcota</taxon>
        <taxon>Deinococci</taxon>
        <taxon>Deinococcales</taxon>
        <taxon>Deinococcaceae</taxon>
        <taxon>Deinococcus</taxon>
    </lineage>
</organism>
<keyword evidence="1" id="KW-1133">Transmembrane helix</keyword>
<accession>A0A8H9GQV0</accession>
<dbReference type="Pfam" id="PF00990">
    <property type="entry name" value="GGDEF"/>
    <property type="match status" value="1"/>
</dbReference>
<feature type="transmembrane region" description="Helical" evidence="1">
    <location>
        <begin position="167"/>
        <end position="184"/>
    </location>
</feature>
<comment type="caution">
    <text evidence="3">The sequence shown here is derived from an EMBL/GenBank/DDBJ whole genome shotgun (WGS) entry which is preliminary data.</text>
</comment>
<keyword evidence="1" id="KW-0812">Transmembrane</keyword>
<dbReference type="EMBL" id="BMQG01000009">
    <property type="protein sequence ID" value="GGM50219.1"/>
    <property type="molecule type" value="Genomic_DNA"/>
</dbReference>
<dbReference type="InterPro" id="IPR050469">
    <property type="entry name" value="Diguanylate_Cyclase"/>
</dbReference>
<dbReference type="GO" id="GO:0043709">
    <property type="term" value="P:cell adhesion involved in single-species biofilm formation"/>
    <property type="evidence" value="ECO:0007669"/>
    <property type="project" value="TreeGrafter"/>
</dbReference>
<evidence type="ECO:0000256" key="1">
    <source>
        <dbReference type="SAM" id="Phobius"/>
    </source>
</evidence>
<feature type="transmembrane region" description="Helical" evidence="1">
    <location>
        <begin position="52"/>
        <end position="72"/>
    </location>
</feature>
<feature type="transmembrane region" description="Helical" evidence="1">
    <location>
        <begin position="135"/>
        <end position="155"/>
    </location>
</feature>
<dbReference type="AlphaFoldDB" id="A0A8H9GQV0"/>
<dbReference type="CDD" id="cd01949">
    <property type="entry name" value="GGDEF"/>
    <property type="match status" value="1"/>
</dbReference>
<keyword evidence="4" id="KW-1185">Reference proteome</keyword>
<dbReference type="Gene3D" id="3.30.70.270">
    <property type="match status" value="1"/>
</dbReference>
<feature type="domain" description="GGDEF" evidence="2">
    <location>
        <begin position="226"/>
        <end position="355"/>
    </location>
</feature>
<evidence type="ECO:0000313" key="3">
    <source>
        <dbReference type="EMBL" id="GGM50219.1"/>
    </source>
</evidence>
<reference evidence="4" key="1">
    <citation type="journal article" date="2019" name="Int. J. Syst. Evol. Microbiol.">
        <title>The Global Catalogue of Microorganisms (GCM) 10K type strain sequencing project: providing services to taxonomists for standard genome sequencing and annotation.</title>
        <authorList>
            <consortium name="The Broad Institute Genomics Platform"/>
            <consortium name="The Broad Institute Genome Sequencing Center for Infectious Disease"/>
            <person name="Wu L."/>
            <person name="Ma J."/>
        </authorList>
    </citation>
    <scope>NUCLEOTIDE SEQUENCE [LARGE SCALE GENOMIC DNA]</scope>
    <source>
        <strain evidence="4">JCM 31047</strain>
    </source>
</reference>
<dbReference type="Proteomes" id="UP000600547">
    <property type="component" value="Unassembled WGS sequence"/>
</dbReference>
<dbReference type="SUPFAM" id="SSF55073">
    <property type="entry name" value="Nucleotide cyclase"/>
    <property type="match status" value="1"/>
</dbReference>
<dbReference type="PANTHER" id="PTHR45138:SF9">
    <property type="entry name" value="DIGUANYLATE CYCLASE DGCM-RELATED"/>
    <property type="match status" value="1"/>
</dbReference>
<protein>
    <recommendedName>
        <fullName evidence="2">GGDEF domain-containing protein</fullName>
    </recommendedName>
</protein>
<feature type="transmembrane region" description="Helical" evidence="1">
    <location>
        <begin position="25"/>
        <end position="45"/>
    </location>
</feature>
<sequence length="371" mass="40291">MPPSRSRRLVGPPNWRPPEELRRTLYILAIALGLVVVLFLNVLTYRSGDVNLYVQVVLPVTMIPALISLGWLLRDGPLDVPERLMFFTVNVQVFAQALLEEMQRTAPAGETDLLYWSVVVNVMLGYLIFPNRVAGWYSAGLFGFSAGLPWLGVALRGSVVSPDLPRLQLTVGIVLLFVHALSWYRGQFEAQRSAVRVMQRLAHTDLLTNLPNRRGMYPAVEALLASGGGALLLDLDHFKRVNDTFGHQVGDEVLERAARLLEAQVPPGGRVGRWGGEEFLMTLPGLDAPAAGALAEAVCRAFRTQTMVDVGVVTISAGLTLTRPGDTLPILVARADEHLYVAKRAGRDGWADRMAADGPGAAGSGPAFPDV</sequence>
<keyword evidence="1" id="KW-0472">Membrane</keyword>
<dbReference type="PANTHER" id="PTHR45138">
    <property type="entry name" value="REGULATORY COMPONENTS OF SENSORY TRANSDUCTION SYSTEM"/>
    <property type="match status" value="1"/>
</dbReference>
<evidence type="ECO:0000259" key="2">
    <source>
        <dbReference type="PROSITE" id="PS50887"/>
    </source>
</evidence>
<name>A0A8H9GQV0_9DEIO</name>
<dbReference type="PROSITE" id="PS50887">
    <property type="entry name" value="GGDEF"/>
    <property type="match status" value="1"/>
</dbReference>
<feature type="transmembrane region" description="Helical" evidence="1">
    <location>
        <begin position="113"/>
        <end position="129"/>
    </location>
</feature>
<proteinExistence type="predicted"/>
<dbReference type="GO" id="GO:0005886">
    <property type="term" value="C:plasma membrane"/>
    <property type="evidence" value="ECO:0007669"/>
    <property type="project" value="TreeGrafter"/>
</dbReference>
<dbReference type="NCBIfam" id="TIGR00254">
    <property type="entry name" value="GGDEF"/>
    <property type="match status" value="1"/>
</dbReference>
<dbReference type="GO" id="GO:0052621">
    <property type="term" value="F:diguanylate cyclase activity"/>
    <property type="evidence" value="ECO:0007669"/>
    <property type="project" value="TreeGrafter"/>
</dbReference>
<dbReference type="RefSeq" id="WP_162621419.1">
    <property type="nucleotide sequence ID" value="NZ_BMQG01000009.1"/>
</dbReference>